<dbReference type="SMART" id="SM00028">
    <property type="entry name" value="TPR"/>
    <property type="match status" value="2"/>
</dbReference>
<proteinExistence type="predicted"/>
<comment type="caution">
    <text evidence="5">The sequence shown here is derived from an EMBL/GenBank/DDBJ whole genome shotgun (WGS) entry which is preliminary data.</text>
</comment>
<evidence type="ECO:0000256" key="1">
    <source>
        <dbReference type="ARBA" id="ARBA00022737"/>
    </source>
</evidence>
<keyword evidence="1" id="KW-0677">Repeat</keyword>
<name>A0A8S2P1V7_9BILA</name>
<feature type="repeat" description="TPR" evidence="3">
    <location>
        <begin position="242"/>
        <end position="275"/>
    </location>
</feature>
<dbReference type="PROSITE" id="PS50005">
    <property type="entry name" value="TPR"/>
    <property type="match status" value="1"/>
</dbReference>
<dbReference type="Proteomes" id="UP000677228">
    <property type="component" value="Unassembled WGS sequence"/>
</dbReference>
<evidence type="ECO:0000313" key="6">
    <source>
        <dbReference type="Proteomes" id="UP000682733"/>
    </source>
</evidence>
<evidence type="ECO:0000256" key="2">
    <source>
        <dbReference type="ARBA" id="ARBA00022803"/>
    </source>
</evidence>
<dbReference type="InterPro" id="IPR011990">
    <property type="entry name" value="TPR-like_helical_dom_sf"/>
</dbReference>
<dbReference type="Gene3D" id="1.25.40.10">
    <property type="entry name" value="Tetratricopeptide repeat domain"/>
    <property type="match status" value="1"/>
</dbReference>
<dbReference type="PANTHER" id="PTHR45641:SF19">
    <property type="entry name" value="NEPHROCYSTIN-3"/>
    <property type="match status" value="1"/>
</dbReference>
<dbReference type="SUPFAM" id="SSF56399">
    <property type="entry name" value="ADP-ribosylation"/>
    <property type="match status" value="1"/>
</dbReference>
<dbReference type="PANTHER" id="PTHR45641">
    <property type="entry name" value="TETRATRICOPEPTIDE REPEAT PROTEIN (AFU_ORTHOLOGUE AFUA_6G03870)"/>
    <property type="match status" value="1"/>
</dbReference>
<dbReference type="PROSITE" id="PS51996">
    <property type="entry name" value="TR_MART"/>
    <property type="match status" value="1"/>
</dbReference>
<dbReference type="EMBL" id="CAJOBA010036832">
    <property type="protein sequence ID" value="CAF4030673.1"/>
    <property type="molecule type" value="Genomic_DNA"/>
</dbReference>
<dbReference type="SUPFAM" id="SSF48452">
    <property type="entry name" value="TPR-like"/>
    <property type="match status" value="1"/>
</dbReference>
<sequence length="321" mass="37184">MDRKNSRVLKNQEENLELFTLIWLDADVSSTAENVETASKLRRIINFIKLFDNLKTEQNNFKESKINLYRGQIMSLTEVEKMKTSIGQLISMNSFFSTSLNRDVALQFVKLISKFSGNMQSVLFEIEANTDLKETKPFALIKHLSYYEKEDEVLFMLGLIFRLVCVEFDDKENVWRIELVLQSENDYELKNVLNYKKEDMEDKTSLLSLGRLLSDMGKLNQAQKYFYCVIDDLLEVGDRQIAFCYHELGNIARAKGNYDDALFLFQVVLDLKSKYFAINSASMAATYSSIGSTYMCKCEYELALENYTRCLQIFLATKGPK</sequence>
<dbReference type="EMBL" id="CAJNOK010015291">
    <property type="protein sequence ID" value="CAF1222558.1"/>
    <property type="molecule type" value="Genomic_DNA"/>
</dbReference>
<evidence type="ECO:0000256" key="3">
    <source>
        <dbReference type="PROSITE-ProRule" id="PRU00339"/>
    </source>
</evidence>
<evidence type="ECO:0000313" key="4">
    <source>
        <dbReference type="EMBL" id="CAF1222558.1"/>
    </source>
</evidence>
<evidence type="ECO:0000313" key="5">
    <source>
        <dbReference type="EMBL" id="CAF4030673.1"/>
    </source>
</evidence>
<protein>
    <submittedName>
        <fullName evidence="5">Uncharacterized protein</fullName>
    </submittedName>
</protein>
<gene>
    <name evidence="4" type="ORF">OVA965_LOCUS24990</name>
    <name evidence="5" type="ORF">TMI583_LOCUS25715</name>
</gene>
<dbReference type="Proteomes" id="UP000682733">
    <property type="component" value="Unassembled WGS sequence"/>
</dbReference>
<dbReference type="Gene3D" id="3.90.176.10">
    <property type="entry name" value="Toxin ADP-ribosyltransferase, Chain A, domain 1"/>
    <property type="match status" value="1"/>
</dbReference>
<dbReference type="Pfam" id="PF13424">
    <property type="entry name" value="TPR_12"/>
    <property type="match status" value="1"/>
</dbReference>
<dbReference type="InterPro" id="IPR019734">
    <property type="entry name" value="TPR_rpt"/>
</dbReference>
<keyword evidence="2 3" id="KW-0802">TPR repeat</keyword>
<organism evidence="5 6">
    <name type="scientific">Didymodactylos carnosus</name>
    <dbReference type="NCBI Taxonomy" id="1234261"/>
    <lineage>
        <taxon>Eukaryota</taxon>
        <taxon>Metazoa</taxon>
        <taxon>Spiralia</taxon>
        <taxon>Gnathifera</taxon>
        <taxon>Rotifera</taxon>
        <taxon>Eurotatoria</taxon>
        <taxon>Bdelloidea</taxon>
        <taxon>Philodinida</taxon>
        <taxon>Philodinidae</taxon>
        <taxon>Didymodactylos</taxon>
    </lineage>
</organism>
<dbReference type="AlphaFoldDB" id="A0A8S2P1V7"/>
<accession>A0A8S2P1V7</accession>
<reference evidence="5" key="1">
    <citation type="submission" date="2021-02" db="EMBL/GenBank/DDBJ databases">
        <authorList>
            <person name="Nowell W R."/>
        </authorList>
    </citation>
    <scope>NUCLEOTIDE SEQUENCE</scope>
</reference>